<dbReference type="Gene3D" id="3.10.490.10">
    <property type="entry name" value="Gamma-glutamyl cyclotransferase-like"/>
    <property type="match status" value="1"/>
</dbReference>
<dbReference type="AlphaFoldDB" id="A0A2A6RPA2"/>
<dbReference type="InterPro" id="IPR009288">
    <property type="entry name" value="AIG2-like_dom"/>
</dbReference>
<accession>A0A2A6RPA2</accession>
<evidence type="ECO:0000259" key="1">
    <source>
        <dbReference type="Pfam" id="PF06094"/>
    </source>
</evidence>
<dbReference type="CDD" id="cd06661">
    <property type="entry name" value="GGCT_like"/>
    <property type="match status" value="1"/>
</dbReference>
<sequence>MQLPFFVYGTLKQGGPNYMRYLTGHTTSELAAYLEGAVMFTQGPYPFLTREPDLLPPAAVVYGSLISIRPPVYQLVLADLDRLEGYVAGASENLYERVRLDVMTANGPQQAWVYIAGTHALQLIRTGQMRSIPGGVWSTE</sequence>
<reference evidence="3" key="1">
    <citation type="submission" date="2017-08" db="EMBL/GenBank/DDBJ databases">
        <authorList>
            <person name="Grouzdev D.S."/>
            <person name="Gaisin V.A."/>
            <person name="Rysina M.S."/>
            <person name="Gorlenko V.M."/>
        </authorList>
    </citation>
    <scope>NUCLEOTIDE SEQUENCE [LARGE SCALE GENOMIC DNA]</scope>
    <source>
        <strain evidence="3">Kir15-3F</strain>
    </source>
</reference>
<evidence type="ECO:0000313" key="3">
    <source>
        <dbReference type="Proteomes" id="UP000220527"/>
    </source>
</evidence>
<gene>
    <name evidence="2" type="ORF">CJ255_02250</name>
</gene>
<evidence type="ECO:0000313" key="2">
    <source>
        <dbReference type="EMBL" id="PDW04736.1"/>
    </source>
</evidence>
<dbReference type="RefSeq" id="WP_097642471.1">
    <property type="nucleotide sequence ID" value="NZ_NQWI01000005.1"/>
</dbReference>
<dbReference type="Pfam" id="PF06094">
    <property type="entry name" value="GGACT"/>
    <property type="match status" value="1"/>
</dbReference>
<keyword evidence="3" id="KW-1185">Reference proteome</keyword>
<dbReference type="SUPFAM" id="SSF110857">
    <property type="entry name" value="Gamma-glutamyl cyclotransferase-like"/>
    <property type="match status" value="1"/>
</dbReference>
<dbReference type="OrthoDB" id="8538589at2"/>
<protein>
    <recommendedName>
        <fullName evidence="1">Gamma-glutamylcyclotransferase AIG2-like domain-containing protein</fullName>
    </recommendedName>
</protein>
<dbReference type="EMBL" id="NQWI01000005">
    <property type="protein sequence ID" value="PDW04736.1"/>
    <property type="molecule type" value="Genomic_DNA"/>
</dbReference>
<dbReference type="Proteomes" id="UP000220527">
    <property type="component" value="Unassembled WGS sequence"/>
</dbReference>
<dbReference type="InterPro" id="IPR036568">
    <property type="entry name" value="GGCT-like_sf"/>
</dbReference>
<comment type="caution">
    <text evidence="2">The sequence shown here is derived from an EMBL/GenBank/DDBJ whole genome shotgun (WGS) entry which is preliminary data.</text>
</comment>
<name>A0A2A6RPA2_9CHLR</name>
<organism evidence="2 3">
    <name type="scientific">Candidatus Viridilinea mediisalina</name>
    <dbReference type="NCBI Taxonomy" id="2024553"/>
    <lineage>
        <taxon>Bacteria</taxon>
        <taxon>Bacillati</taxon>
        <taxon>Chloroflexota</taxon>
        <taxon>Chloroflexia</taxon>
        <taxon>Chloroflexales</taxon>
        <taxon>Chloroflexineae</taxon>
        <taxon>Oscillochloridaceae</taxon>
        <taxon>Candidatus Viridilinea</taxon>
    </lineage>
</organism>
<feature type="domain" description="Gamma-glutamylcyclotransferase AIG2-like" evidence="1">
    <location>
        <begin position="5"/>
        <end position="138"/>
    </location>
</feature>
<proteinExistence type="predicted"/>
<dbReference type="InterPro" id="IPR013024">
    <property type="entry name" value="GGCT-like"/>
</dbReference>